<name>A0A6G4VBQ7_9ACTN</name>
<dbReference type="GO" id="GO:0031177">
    <property type="term" value="F:phosphopantetheine binding"/>
    <property type="evidence" value="ECO:0007669"/>
    <property type="project" value="InterPro"/>
</dbReference>
<dbReference type="PROSITE" id="PS50075">
    <property type="entry name" value="CARRIER"/>
    <property type="match status" value="1"/>
</dbReference>
<feature type="region of interest" description="Disordered" evidence="3">
    <location>
        <begin position="527"/>
        <end position="562"/>
    </location>
</feature>
<dbReference type="SUPFAM" id="SSF51735">
    <property type="entry name" value="NAD(P)-binding Rossmann-fold domains"/>
    <property type="match status" value="2"/>
</dbReference>
<evidence type="ECO:0000256" key="1">
    <source>
        <dbReference type="ARBA" id="ARBA00022450"/>
    </source>
</evidence>
<dbReference type="Pfam" id="PF00550">
    <property type="entry name" value="PP-binding"/>
    <property type="match status" value="1"/>
</dbReference>
<organism evidence="5 6">
    <name type="scientific">Streptomyces scabichelini</name>
    <dbReference type="NCBI Taxonomy" id="2711217"/>
    <lineage>
        <taxon>Bacteria</taxon>
        <taxon>Bacillati</taxon>
        <taxon>Actinomycetota</taxon>
        <taxon>Actinomycetes</taxon>
        <taxon>Kitasatosporales</taxon>
        <taxon>Streptomycetaceae</taxon>
        <taxon>Streptomyces</taxon>
    </lineage>
</organism>
<dbReference type="InterPro" id="IPR036188">
    <property type="entry name" value="FAD/NAD-bd_sf"/>
</dbReference>
<dbReference type="GO" id="GO:0006633">
    <property type="term" value="P:fatty acid biosynthetic process"/>
    <property type="evidence" value="ECO:0007669"/>
    <property type="project" value="TreeGrafter"/>
</dbReference>
<evidence type="ECO:0000256" key="2">
    <source>
        <dbReference type="ARBA" id="ARBA00022553"/>
    </source>
</evidence>
<feature type="compositionally biased region" description="Basic and acidic residues" evidence="3">
    <location>
        <begin position="527"/>
        <end position="539"/>
    </location>
</feature>
<evidence type="ECO:0000313" key="6">
    <source>
        <dbReference type="Proteomes" id="UP000472335"/>
    </source>
</evidence>
<dbReference type="Pfam" id="PF08659">
    <property type="entry name" value="KR"/>
    <property type="match status" value="1"/>
</dbReference>
<dbReference type="GO" id="GO:0017000">
    <property type="term" value="P:antibiotic biosynthetic process"/>
    <property type="evidence" value="ECO:0007669"/>
    <property type="project" value="UniProtKB-ARBA"/>
</dbReference>
<dbReference type="InterPro" id="IPR006162">
    <property type="entry name" value="Ppantetheine_attach_site"/>
</dbReference>
<accession>A0A6G4VBQ7</accession>
<dbReference type="SMART" id="SM00823">
    <property type="entry name" value="PKS_PP"/>
    <property type="match status" value="1"/>
</dbReference>
<evidence type="ECO:0000313" key="5">
    <source>
        <dbReference type="EMBL" id="NGO11401.1"/>
    </source>
</evidence>
<evidence type="ECO:0000259" key="4">
    <source>
        <dbReference type="PROSITE" id="PS50075"/>
    </source>
</evidence>
<reference evidence="5 6" key="1">
    <citation type="submission" date="2020-02" db="EMBL/GenBank/DDBJ databases">
        <title>Whole-genome analyses of novel actinobacteria.</title>
        <authorList>
            <person name="Sahin N."/>
            <person name="Gencbay T."/>
        </authorList>
    </citation>
    <scope>NUCLEOTIDE SEQUENCE [LARGE SCALE GENOMIC DNA]</scope>
    <source>
        <strain evidence="5 6">HC44</strain>
    </source>
</reference>
<proteinExistence type="predicted"/>
<comment type="caution">
    <text evidence="5">The sequence shown here is derived from an EMBL/GenBank/DDBJ whole genome shotgun (WGS) entry which is preliminary data.</text>
</comment>
<keyword evidence="6" id="KW-1185">Reference proteome</keyword>
<dbReference type="InterPro" id="IPR013968">
    <property type="entry name" value="PKS_KR"/>
</dbReference>
<dbReference type="InterPro" id="IPR029058">
    <property type="entry name" value="AB_hydrolase_fold"/>
</dbReference>
<dbReference type="InterPro" id="IPR057326">
    <property type="entry name" value="KR_dom"/>
</dbReference>
<dbReference type="SMART" id="SM00822">
    <property type="entry name" value="PKS_KR"/>
    <property type="match status" value="1"/>
</dbReference>
<dbReference type="PANTHER" id="PTHR43775:SF37">
    <property type="entry name" value="SI:DKEY-61P9.11"/>
    <property type="match status" value="1"/>
</dbReference>
<keyword evidence="1" id="KW-0596">Phosphopantetheine</keyword>
<dbReference type="InterPro" id="IPR009081">
    <property type="entry name" value="PP-bd_ACP"/>
</dbReference>
<dbReference type="InterPro" id="IPR005645">
    <property type="entry name" value="FSH-like_dom"/>
</dbReference>
<gene>
    <name evidence="5" type="ORF">G5C60_28315</name>
</gene>
<dbReference type="Gene3D" id="3.40.50.720">
    <property type="entry name" value="NAD(P)-binding Rossmann-like Domain"/>
    <property type="match status" value="1"/>
</dbReference>
<dbReference type="GO" id="GO:0004312">
    <property type="term" value="F:fatty acid synthase activity"/>
    <property type="evidence" value="ECO:0007669"/>
    <property type="project" value="TreeGrafter"/>
</dbReference>
<sequence>MISVSTSVSTAAVPPSGIMGCFYSTAWVEAEGASGVSLPGPHLLLSASDVDVDLPGGWVNRVVRASDSLGDVLLERAWGCVVVLSDGREADVAAGLRVLQACSEGVLSPPRRVVFLPAPGAVDDAGLWGLGRTARWERSDLSVHCIEASREQLSRALTLSRSDRLEEDYRFTGSGVLQVPRLRRHTVGDDGFTARPDATYVVSGGSGALGLVAAEFLVDRGARHVVLLSRSARVGSPVPPEVAELRRSARVESVTCDVSDPRSVRQARDAMTTAGMPAVAGVIHAAGVLADGVLANQSEQKLRQAYGAKVEGAKNLRSVFAPPDFLVLFSSAASIFGAVGQASYAAANATLDALAESWSLSGESVLSIQWGAWSDAGIAVRHGAVERARSAGFGAIGNDLGVTALNRLLAGNERGAVCVSPVDWGTLSLRNRFVSRFTPRQAVDAPVSPPLQGSVEQVVRTAAREAVGRQVEDNATLSESGLDSLGSVLLRNRIASDLEVVLPTEYAVESADVRSLVGYVFEQMRKRSSERVPARREPVRQTPVQQKPAHRTPGATREPAPPRLPVLVIGAGLGGIGFARRLEKMGVAAIVMEKRDRAGGVWSTLANKESRVQIDSPAYSFDSALPTVPDDHRWRSVFPDRDEVLQQANAVSSELKEPIRFNCEVVSVRKVREQEYEAVYLQGGVTKSVRVSGVAALTGGLHRPARQRFRDEHVFTGHIGLGVADDTPPEKFTGASVVIVGHGAFALENMRTALENGARHVTIVCRRRNLVVSTLCNWVINSSEGATPLNDVVDIMRPFYELCGVDMESLPSLSRDADGSFVLDQSTVPAASDVYFLAQALGKVTVVESEIDHLSARSVVTESGQEVKADVLVKCLGSTTDRTILSRIFGEDREVEGLWIDGDPNLFAYNDGAQIPRKAKSLLCSSYVFFLQAFAEVYVHFRDNPAELQTLFARIAVEDSSRSSSERLLVELWDFIERAKRNVASRTAELCPFDGFQREREAEWQAYSALMGETATEGEGLWSMMLPTMSLLHRRDPTSPVERRVRHDDFGSVSIYAPRRHRVLFLPGRGTDGRLARAMLKKAGWTRREDLEYVIPDAPYTMPAFASAEQLEIRGLDSLAEEGLYDVTGTYREWKAGFPELWNRYHGTPADMDDADPGTALDSVLRYLRSVAEAHGPFTGVAGFGEGAATVSAALHRQALGIDVGLGDVRFFIAMSAWRSPAHERAGVFEKTRPIDVPVLQTLGEREMDVFQAAAPVFGRDFRRVFEHRHLGKHAYPSLTRSLDQKLNRLLHAAFSTRAADRDLHV</sequence>
<keyword evidence="2" id="KW-0597">Phosphoprotein</keyword>
<dbReference type="Pfam" id="PF13450">
    <property type="entry name" value="NAD_binding_8"/>
    <property type="match status" value="1"/>
</dbReference>
<dbReference type="PROSITE" id="PS00012">
    <property type="entry name" value="PHOSPHOPANTETHEINE"/>
    <property type="match status" value="1"/>
</dbReference>
<dbReference type="Gene3D" id="3.50.50.60">
    <property type="entry name" value="FAD/NAD(P)-binding domain"/>
    <property type="match status" value="1"/>
</dbReference>
<dbReference type="CDD" id="cd08955">
    <property type="entry name" value="KR_2_FAS_SDR_x"/>
    <property type="match status" value="1"/>
</dbReference>
<dbReference type="Gene3D" id="3.40.50.1820">
    <property type="entry name" value="alpha/beta hydrolase"/>
    <property type="match status" value="1"/>
</dbReference>
<dbReference type="PANTHER" id="PTHR43775">
    <property type="entry name" value="FATTY ACID SYNTHASE"/>
    <property type="match status" value="1"/>
</dbReference>
<dbReference type="InterPro" id="IPR020806">
    <property type="entry name" value="PKS_PP-bd"/>
</dbReference>
<feature type="domain" description="Carrier" evidence="4">
    <location>
        <begin position="449"/>
        <end position="524"/>
    </location>
</feature>
<dbReference type="SUPFAM" id="SSF51905">
    <property type="entry name" value="FAD/NAD(P)-binding domain"/>
    <property type="match status" value="1"/>
</dbReference>
<dbReference type="InterPro" id="IPR036736">
    <property type="entry name" value="ACP-like_sf"/>
</dbReference>
<dbReference type="InterPro" id="IPR050091">
    <property type="entry name" value="PKS_NRPS_Biosynth_Enz"/>
</dbReference>
<protein>
    <submittedName>
        <fullName evidence="5">SDR family NAD(P)-dependent oxidoreductase</fullName>
    </submittedName>
</protein>
<dbReference type="RefSeq" id="WP_165263763.1">
    <property type="nucleotide sequence ID" value="NZ_JAAKZY010000103.1"/>
</dbReference>
<dbReference type="InterPro" id="IPR036291">
    <property type="entry name" value="NAD(P)-bd_dom_sf"/>
</dbReference>
<dbReference type="EMBL" id="JAAKZY010000103">
    <property type="protein sequence ID" value="NGO11401.1"/>
    <property type="molecule type" value="Genomic_DNA"/>
</dbReference>
<dbReference type="Gene3D" id="1.10.1200.10">
    <property type="entry name" value="ACP-like"/>
    <property type="match status" value="1"/>
</dbReference>
<dbReference type="SUPFAM" id="SSF47336">
    <property type="entry name" value="ACP-like"/>
    <property type="match status" value="1"/>
</dbReference>
<evidence type="ECO:0000256" key="3">
    <source>
        <dbReference type="SAM" id="MobiDB-lite"/>
    </source>
</evidence>
<dbReference type="Pfam" id="PF03959">
    <property type="entry name" value="FSH1"/>
    <property type="match status" value="1"/>
</dbReference>
<dbReference type="Proteomes" id="UP000472335">
    <property type="component" value="Unassembled WGS sequence"/>
</dbReference>